<feature type="region of interest" description="Disordered" evidence="1">
    <location>
        <begin position="49"/>
        <end position="105"/>
    </location>
</feature>
<reference evidence="2" key="2">
    <citation type="submission" date="2021-01" db="EMBL/GenBank/DDBJ databases">
        <authorList>
            <person name="Schikora-Tamarit M.A."/>
        </authorList>
    </citation>
    <scope>NUCLEOTIDE SEQUENCE</scope>
    <source>
        <strain evidence="2">CBS6075</strain>
    </source>
</reference>
<dbReference type="RefSeq" id="XP_046060581.1">
    <property type="nucleotide sequence ID" value="XM_046205633.1"/>
</dbReference>
<evidence type="ECO:0000313" key="3">
    <source>
        <dbReference type="Proteomes" id="UP000769157"/>
    </source>
</evidence>
<evidence type="ECO:0000256" key="1">
    <source>
        <dbReference type="SAM" id="MobiDB-lite"/>
    </source>
</evidence>
<accession>A0A9P8T3Z8</accession>
<comment type="caution">
    <text evidence="2">The sequence shown here is derived from an EMBL/GenBank/DDBJ whole genome shotgun (WGS) entry which is preliminary data.</text>
</comment>
<sequence length="159" mass="17600">MTVSNFNNETPALILTRFNLVPPTNPSMSLPTAPTSSSSSDKNRYYRGESMQEQVYGVNNSLGNPVSVPKSNMMKNSSKTKKVNTKKQQNSQSEDTKFTTMDAGTPNSIIRNVNDKNEEFSTPKINHIHDSNLLDTQDTTGLHTIMDDLSHMESLVTSS</sequence>
<feature type="compositionally biased region" description="Low complexity" evidence="1">
    <location>
        <begin position="26"/>
        <end position="40"/>
    </location>
</feature>
<dbReference type="AlphaFoldDB" id="A0A9P8T3Z8"/>
<feature type="region of interest" description="Disordered" evidence="1">
    <location>
        <begin position="25"/>
        <end position="44"/>
    </location>
</feature>
<dbReference type="OrthoDB" id="6718656at2759"/>
<proteinExistence type="predicted"/>
<dbReference type="GeneID" id="70236508"/>
<organism evidence="2 3">
    <name type="scientific">Ogataea philodendri</name>
    <dbReference type="NCBI Taxonomy" id="1378263"/>
    <lineage>
        <taxon>Eukaryota</taxon>
        <taxon>Fungi</taxon>
        <taxon>Dikarya</taxon>
        <taxon>Ascomycota</taxon>
        <taxon>Saccharomycotina</taxon>
        <taxon>Pichiomycetes</taxon>
        <taxon>Pichiales</taxon>
        <taxon>Pichiaceae</taxon>
        <taxon>Ogataea</taxon>
    </lineage>
</organism>
<feature type="compositionally biased region" description="Low complexity" evidence="1">
    <location>
        <begin position="67"/>
        <end position="77"/>
    </location>
</feature>
<dbReference type="Proteomes" id="UP000769157">
    <property type="component" value="Unassembled WGS sequence"/>
</dbReference>
<evidence type="ECO:0000313" key="2">
    <source>
        <dbReference type="EMBL" id="KAH3664326.1"/>
    </source>
</evidence>
<dbReference type="EMBL" id="JAEUBE010000312">
    <property type="protein sequence ID" value="KAH3664326.1"/>
    <property type="molecule type" value="Genomic_DNA"/>
</dbReference>
<feature type="compositionally biased region" description="Polar residues" evidence="1">
    <location>
        <begin position="51"/>
        <end position="64"/>
    </location>
</feature>
<reference evidence="2" key="1">
    <citation type="journal article" date="2021" name="Open Biol.">
        <title>Shared evolutionary footprints suggest mitochondrial oxidative damage underlies multiple complex I losses in fungi.</title>
        <authorList>
            <person name="Schikora-Tamarit M.A."/>
            <person name="Marcet-Houben M."/>
            <person name="Nosek J."/>
            <person name="Gabaldon T."/>
        </authorList>
    </citation>
    <scope>NUCLEOTIDE SEQUENCE</scope>
    <source>
        <strain evidence="2">CBS6075</strain>
    </source>
</reference>
<keyword evidence="3" id="KW-1185">Reference proteome</keyword>
<gene>
    <name evidence="2" type="ORF">OGAPHI_004543</name>
</gene>
<feature type="non-terminal residue" evidence="2">
    <location>
        <position position="159"/>
    </location>
</feature>
<protein>
    <submittedName>
        <fullName evidence="2">Uncharacterized protein</fullName>
    </submittedName>
</protein>
<name>A0A9P8T3Z8_9ASCO</name>